<comment type="caution">
    <text evidence="2">The sequence shown here is derived from an EMBL/GenBank/DDBJ whole genome shotgun (WGS) entry which is preliminary data.</text>
</comment>
<accession>A0A3N8Q524</accession>
<reference evidence="2 3" key="1">
    <citation type="submission" date="2018-08" db="EMBL/GenBank/DDBJ databases">
        <title>Comparative analysis of Burkholderia isolates from Puerto Rico.</title>
        <authorList>
            <person name="Hall C."/>
            <person name="Sahl J."/>
            <person name="Wagner D."/>
        </authorList>
    </citation>
    <scope>NUCLEOTIDE SEQUENCE [LARGE SCALE GENOMIC DNA]</scope>
    <source>
        <strain evidence="2 3">Bp9025</strain>
    </source>
</reference>
<dbReference type="AlphaFoldDB" id="A0A3N8Q524"/>
<dbReference type="InterPro" id="IPR036514">
    <property type="entry name" value="SGNH_hydro_sf"/>
</dbReference>
<dbReference type="GO" id="GO:0016788">
    <property type="term" value="F:hydrolase activity, acting on ester bonds"/>
    <property type="evidence" value="ECO:0007669"/>
    <property type="project" value="UniProtKB-ARBA"/>
</dbReference>
<evidence type="ECO:0000313" key="2">
    <source>
        <dbReference type="EMBL" id="RQT18745.1"/>
    </source>
</evidence>
<evidence type="ECO:0000313" key="3">
    <source>
        <dbReference type="Proteomes" id="UP000277921"/>
    </source>
</evidence>
<feature type="signal peptide" evidence="1">
    <location>
        <begin position="1"/>
        <end position="31"/>
    </location>
</feature>
<dbReference type="EMBL" id="QTQV01000004">
    <property type="protein sequence ID" value="RQT18745.1"/>
    <property type="molecule type" value="Genomic_DNA"/>
</dbReference>
<dbReference type="RefSeq" id="WP_124577133.1">
    <property type="nucleotide sequence ID" value="NZ_QTQV01000004.1"/>
</dbReference>
<gene>
    <name evidence="2" type="ORF">DF051_09015</name>
</gene>
<dbReference type="Proteomes" id="UP000277921">
    <property type="component" value="Unassembled WGS sequence"/>
</dbReference>
<feature type="chain" id="PRO_5017945941" evidence="1">
    <location>
        <begin position="32"/>
        <end position="650"/>
    </location>
</feature>
<dbReference type="Gene3D" id="3.40.50.1110">
    <property type="entry name" value="SGNH hydrolase"/>
    <property type="match status" value="1"/>
</dbReference>
<protein>
    <submittedName>
        <fullName evidence="2">Uncharacterized protein</fullName>
    </submittedName>
</protein>
<name>A0A3N8Q524_9BURK</name>
<organism evidence="2 3">
    <name type="scientific">Burkholderia contaminans</name>
    <dbReference type="NCBI Taxonomy" id="488447"/>
    <lineage>
        <taxon>Bacteria</taxon>
        <taxon>Pseudomonadati</taxon>
        <taxon>Pseudomonadota</taxon>
        <taxon>Betaproteobacteria</taxon>
        <taxon>Burkholderiales</taxon>
        <taxon>Burkholderiaceae</taxon>
        <taxon>Burkholderia</taxon>
        <taxon>Burkholderia cepacia complex</taxon>
    </lineage>
</organism>
<sequence length="650" mass="71550">MTKTNATRRLFLTCVATLAPFLMPIFSTAMAASNPAQAPIEWEVVNRFTLFSQAADFERLENAWSASGLAADTVNTPGFTRKLRQLLPIDRTAWRPETGTYDKAVLFPTTHQIRIRAAASQVGEGKTCHWKVNGVPLAADTPCTQWVIARVPTGAAFSLAYTTSSTETSVASENNTINEKLIVGLGDSFASGEGNPDYPATFNPQRSKSPHFNWYFERNAASMIEHDAAWWDPACHRSLLSWQALAALREAMRDKQQVVQFASFACSGAEVYDGFLRAQLNPPGVSPYLLKNSRSSPLDGLDGLSKTYPVNDGTHLRLSQQHAMAVLLCRDDQPAKVVQSLNRDYVKGPAHDQFFYGPAQIYGCPGGYRKVYRVLSSLGGNDAGFSGVVTWTLIGKTARFANVPIVGSLHKFGLDQLRNLKVIAPEQAAIGVAQLPSLYEDINQVLTQFGIEPDHVQSLVYPDPTQHKSSLNQCNRRTRDGNKALQLFVESKTGNPNFLMGINETEYGSIKSLFIDKLQEKQLHAFSKLGWRPVRSNPAFTTEDHVGHGYCSVAETCSTQSCPSGDLVRFWNKPAVDVDAPDTPPFMDISTFDAYDSTRARGMRYGNDAILSMAIRDKRNTGRLQSDWMSGSAHPTANVHALIADSVDLR</sequence>
<evidence type="ECO:0000256" key="1">
    <source>
        <dbReference type="SAM" id="SignalP"/>
    </source>
</evidence>
<proteinExistence type="predicted"/>
<keyword evidence="1" id="KW-0732">Signal</keyword>